<evidence type="ECO:0000256" key="10">
    <source>
        <dbReference type="SAM" id="Phobius"/>
    </source>
</evidence>
<organism evidence="14 15">
    <name type="scientific">Daejeonella lutea</name>
    <dbReference type="NCBI Taxonomy" id="572036"/>
    <lineage>
        <taxon>Bacteria</taxon>
        <taxon>Pseudomonadati</taxon>
        <taxon>Bacteroidota</taxon>
        <taxon>Sphingobacteriia</taxon>
        <taxon>Sphingobacteriales</taxon>
        <taxon>Sphingobacteriaceae</taxon>
        <taxon>Daejeonella</taxon>
    </lineage>
</organism>
<dbReference type="SUPFAM" id="SSF47384">
    <property type="entry name" value="Homodimeric domain of signal transducing histidine kinase"/>
    <property type="match status" value="1"/>
</dbReference>
<evidence type="ECO:0000259" key="12">
    <source>
        <dbReference type="PROSITE" id="PS50110"/>
    </source>
</evidence>
<dbReference type="Gene3D" id="1.10.287.130">
    <property type="match status" value="1"/>
</dbReference>
<keyword evidence="10" id="KW-0812">Transmembrane</keyword>
<feature type="domain" description="Histidine kinase" evidence="11">
    <location>
        <begin position="533"/>
        <end position="752"/>
    </location>
</feature>
<evidence type="ECO:0000256" key="7">
    <source>
        <dbReference type="ARBA" id="ARBA00023012"/>
    </source>
</evidence>
<dbReference type="InterPro" id="IPR003594">
    <property type="entry name" value="HATPase_dom"/>
</dbReference>
<dbReference type="InterPro" id="IPR003661">
    <property type="entry name" value="HisK_dim/P_dom"/>
</dbReference>
<dbReference type="InterPro" id="IPR001789">
    <property type="entry name" value="Sig_transdc_resp-reg_receiver"/>
</dbReference>
<dbReference type="EC" id="2.7.13.3" evidence="3"/>
<dbReference type="FunFam" id="3.30.565.10:FF:000010">
    <property type="entry name" value="Sensor histidine kinase RcsC"/>
    <property type="match status" value="1"/>
</dbReference>
<dbReference type="Gene3D" id="3.30.565.10">
    <property type="entry name" value="Histidine kinase-like ATPase, C-terminal domain"/>
    <property type="match status" value="1"/>
</dbReference>
<dbReference type="SUPFAM" id="SSF52172">
    <property type="entry name" value="CheY-like"/>
    <property type="match status" value="3"/>
</dbReference>
<evidence type="ECO:0000256" key="2">
    <source>
        <dbReference type="ARBA" id="ARBA00004370"/>
    </source>
</evidence>
<evidence type="ECO:0000256" key="9">
    <source>
        <dbReference type="SAM" id="Coils"/>
    </source>
</evidence>
<dbReference type="Pfam" id="PF05227">
    <property type="entry name" value="CHASE3"/>
    <property type="match status" value="1"/>
</dbReference>
<dbReference type="InterPro" id="IPR011006">
    <property type="entry name" value="CheY-like_superfamily"/>
</dbReference>
<dbReference type="SMART" id="SM00388">
    <property type="entry name" value="HisKA"/>
    <property type="match status" value="1"/>
</dbReference>
<feature type="domain" description="HAMP" evidence="13">
    <location>
        <begin position="220"/>
        <end position="272"/>
    </location>
</feature>
<dbReference type="Pfam" id="PF00072">
    <property type="entry name" value="Response_reg"/>
    <property type="match status" value="3"/>
</dbReference>
<keyword evidence="10" id="KW-1133">Transmembrane helix</keyword>
<dbReference type="PANTHER" id="PTHR45339">
    <property type="entry name" value="HYBRID SIGNAL TRANSDUCTION HISTIDINE KINASE J"/>
    <property type="match status" value="1"/>
</dbReference>
<dbReference type="InterPro" id="IPR003660">
    <property type="entry name" value="HAMP_dom"/>
</dbReference>
<evidence type="ECO:0000256" key="5">
    <source>
        <dbReference type="ARBA" id="ARBA00022679"/>
    </source>
</evidence>
<dbReference type="SUPFAM" id="SSF158472">
    <property type="entry name" value="HAMP domain-like"/>
    <property type="match status" value="1"/>
</dbReference>
<dbReference type="Pfam" id="PF02518">
    <property type="entry name" value="HATPase_c"/>
    <property type="match status" value="1"/>
</dbReference>
<accession>A0A1T5F131</accession>
<keyword evidence="4 8" id="KW-0597">Phosphoprotein</keyword>
<feature type="domain" description="Response regulatory" evidence="12">
    <location>
        <begin position="922"/>
        <end position="1038"/>
    </location>
</feature>
<dbReference type="PROSITE" id="PS50109">
    <property type="entry name" value="HIS_KIN"/>
    <property type="match status" value="1"/>
</dbReference>
<name>A0A1T5F131_9SPHI</name>
<gene>
    <name evidence="14" type="ORF">SAMN05661099_3364</name>
</gene>
<dbReference type="CDD" id="cd06225">
    <property type="entry name" value="HAMP"/>
    <property type="match status" value="1"/>
</dbReference>
<keyword evidence="6 14" id="KW-0418">Kinase</keyword>
<dbReference type="PROSITE" id="PS50110">
    <property type="entry name" value="RESPONSE_REGULATORY"/>
    <property type="match status" value="3"/>
</dbReference>
<dbReference type="InterPro" id="IPR007891">
    <property type="entry name" value="CHASE3"/>
</dbReference>
<dbReference type="InterPro" id="IPR029016">
    <property type="entry name" value="GAF-like_dom_sf"/>
</dbReference>
<dbReference type="CDD" id="cd19410">
    <property type="entry name" value="HK9-like_sensor"/>
    <property type="match status" value="1"/>
</dbReference>
<evidence type="ECO:0000259" key="13">
    <source>
        <dbReference type="PROSITE" id="PS50885"/>
    </source>
</evidence>
<dbReference type="SMART" id="SM00065">
    <property type="entry name" value="GAF"/>
    <property type="match status" value="1"/>
</dbReference>
<feature type="modified residue" description="4-aspartylphosphate" evidence="8">
    <location>
        <position position="1118"/>
    </location>
</feature>
<dbReference type="InterPro" id="IPR036097">
    <property type="entry name" value="HisK_dim/P_sf"/>
</dbReference>
<dbReference type="InterPro" id="IPR005467">
    <property type="entry name" value="His_kinase_dom"/>
</dbReference>
<keyword evidence="15" id="KW-1185">Reference proteome</keyword>
<feature type="coiled-coil region" evidence="9">
    <location>
        <begin position="433"/>
        <end position="509"/>
    </location>
</feature>
<dbReference type="GO" id="GO:0000155">
    <property type="term" value="F:phosphorelay sensor kinase activity"/>
    <property type="evidence" value="ECO:0007669"/>
    <property type="project" value="InterPro"/>
</dbReference>
<feature type="modified residue" description="4-aspartylphosphate" evidence="8">
    <location>
        <position position="971"/>
    </location>
</feature>
<proteinExistence type="predicted"/>
<dbReference type="Pfam" id="PF00672">
    <property type="entry name" value="HAMP"/>
    <property type="match status" value="1"/>
</dbReference>
<dbReference type="EMBL" id="FUYR01000005">
    <property type="protein sequence ID" value="SKB89700.1"/>
    <property type="molecule type" value="Genomic_DNA"/>
</dbReference>
<dbReference type="Proteomes" id="UP000189981">
    <property type="component" value="Unassembled WGS sequence"/>
</dbReference>
<evidence type="ECO:0000256" key="4">
    <source>
        <dbReference type="ARBA" id="ARBA00022553"/>
    </source>
</evidence>
<dbReference type="PRINTS" id="PR00344">
    <property type="entry name" value="BCTRLSENSOR"/>
</dbReference>
<feature type="domain" description="Response regulatory" evidence="12">
    <location>
        <begin position="800"/>
        <end position="913"/>
    </location>
</feature>
<dbReference type="AlphaFoldDB" id="A0A1T5F131"/>
<dbReference type="SMART" id="SM00387">
    <property type="entry name" value="HATPase_c"/>
    <property type="match status" value="1"/>
</dbReference>
<dbReference type="CDD" id="cd16922">
    <property type="entry name" value="HATPase_EvgS-ArcB-TorS-like"/>
    <property type="match status" value="1"/>
</dbReference>
<keyword evidence="5" id="KW-0808">Transferase</keyword>
<sequence length="1188" mass="133765">MRSTFKRNIQIGFGLSLLVLILSSAASFISIRALLNSSKLVNHTNQVIQGLDEIMAIMRDAETAQRGYLLSGDENFLERYNGVTENAMAAWTKVKILVADNPVQQKNCDHLKQLLTRRIFFMKRLVEMRRADDPINITFLEEGKNMMDELRIHSAAMKTTEENLLAERTAAMNRFASYTPVLIIIAAILSLLITIFFYLKVSNDFAEKTKLQKDLEAKDLEIRNRIAIIQDIADKISGGDYKIRVNDTEKDDLGSLSFALNKMAESLDASFTQLRHKEWLQGGIARLNEIMVGEKNIDQLTNDTIQFIAEFTNSQVAAFYMLEDEKLKLAGSFAIDNQAKRQYVNLGEGVVGQCAQTGRPVVINNIPAENIIISFAFGDVKPASIAAIPVYHDYRMVGVIELGALNEISESILEFMSSVVNNIGIALYTSQIRKMQQELLEETQAQAEELQTQHSELENLNTELETQTQKIQASEEELRVQQEELLQSNQELEERSRLLEEKNQIIVERNLDIQQKAEQLELSTKYKSEFLANMSHELRTPLNSILLLSRLMSENKDLDKEQVEYAQVIQSAGQGLLSLIDEILDLSKIESGKMDLELRSVTLKEITNDLRSLFDPLAREKGIDLQLIIEPSAPELIVTDKLRLEQILKNLLSNALKFTSKGSIKLNISQPDNSNLIQFSVKDTGIGIPKEKQQQVFEAFQQADGSTRRKFGGTGLGLSISRELSKLLGGEIRLFSKPGEGSDFTVYIPSTKNNISIKLPAPVLVTEDEPKIKVPERFRAEVIPNEIEDDRNNLKDDDKIILIVEDDTVFAKALLDYTRKQNYKGVVAVRGDQGLEMAALYKPIAILLDIQLPVKDGWEVMEELKSNPSTRHIPVHIMSSMEVKKESLMKGAVDFINKPIALDDMNQIFKKLEEALSRHPKKVMIIEENPKHAKALGYFLSNFNINSEISGTVSEGINLLNKNEVDCVILDMGIPDQNAYETLELVKSSPGLENLPIIIFTGKNLSKGEENKIKQYADSIVVKTAHSYQRILDEVGLFLHVVEDNKKAKNPTRTKTLGGMDEVLKGKTVLIADDDVRNIFSLTKALEKHNMQVVSAIDGKEALKILDENPLVDIVLMDMMMPEMDGYESTTRIRRNPKYKQLPILAVTAKAMMGDREKCIKAGASDYISKPVDIDQLISLLRVWLYDK</sequence>
<dbReference type="OrthoDB" id="9811889at2"/>
<dbReference type="InterPro" id="IPR003018">
    <property type="entry name" value="GAF"/>
</dbReference>
<dbReference type="RefSeq" id="WP_079703862.1">
    <property type="nucleotide sequence ID" value="NZ_FUYR01000005.1"/>
</dbReference>
<dbReference type="STRING" id="572036.SAMN05661099_3364"/>
<evidence type="ECO:0000313" key="15">
    <source>
        <dbReference type="Proteomes" id="UP000189981"/>
    </source>
</evidence>
<reference evidence="15" key="1">
    <citation type="submission" date="2017-02" db="EMBL/GenBank/DDBJ databases">
        <authorList>
            <person name="Varghese N."/>
            <person name="Submissions S."/>
        </authorList>
    </citation>
    <scope>NUCLEOTIDE SEQUENCE [LARGE SCALE GENOMIC DNA]</scope>
    <source>
        <strain evidence="15">DSM 22385</strain>
    </source>
</reference>
<dbReference type="SUPFAM" id="SSF55781">
    <property type="entry name" value="GAF domain-like"/>
    <property type="match status" value="1"/>
</dbReference>
<evidence type="ECO:0000313" key="14">
    <source>
        <dbReference type="EMBL" id="SKB89700.1"/>
    </source>
</evidence>
<feature type="modified residue" description="4-aspartylphosphate" evidence="8">
    <location>
        <position position="849"/>
    </location>
</feature>
<protein>
    <recommendedName>
        <fullName evidence="3">histidine kinase</fullName>
        <ecNumber evidence="3">2.7.13.3</ecNumber>
    </recommendedName>
</protein>
<evidence type="ECO:0000256" key="6">
    <source>
        <dbReference type="ARBA" id="ARBA00022777"/>
    </source>
</evidence>
<evidence type="ECO:0000256" key="1">
    <source>
        <dbReference type="ARBA" id="ARBA00000085"/>
    </source>
</evidence>
<dbReference type="Gene3D" id="6.10.340.10">
    <property type="match status" value="1"/>
</dbReference>
<feature type="domain" description="Response regulatory" evidence="12">
    <location>
        <begin position="1068"/>
        <end position="1185"/>
    </location>
</feature>
<dbReference type="Gene3D" id="3.30.450.40">
    <property type="match status" value="1"/>
</dbReference>
<keyword evidence="7" id="KW-0902">Two-component regulatory system</keyword>
<evidence type="ECO:0000256" key="8">
    <source>
        <dbReference type="PROSITE-ProRule" id="PRU00169"/>
    </source>
</evidence>
<dbReference type="InterPro" id="IPR036890">
    <property type="entry name" value="HATPase_C_sf"/>
</dbReference>
<dbReference type="PROSITE" id="PS50885">
    <property type="entry name" value="HAMP"/>
    <property type="match status" value="1"/>
</dbReference>
<dbReference type="Pfam" id="PF00512">
    <property type="entry name" value="HisKA"/>
    <property type="match status" value="1"/>
</dbReference>
<dbReference type="PANTHER" id="PTHR45339:SF1">
    <property type="entry name" value="HYBRID SIGNAL TRANSDUCTION HISTIDINE KINASE J"/>
    <property type="match status" value="1"/>
</dbReference>
<evidence type="ECO:0000256" key="3">
    <source>
        <dbReference type="ARBA" id="ARBA00012438"/>
    </source>
</evidence>
<comment type="catalytic activity">
    <reaction evidence="1">
        <text>ATP + protein L-histidine = ADP + protein N-phospho-L-histidine.</text>
        <dbReference type="EC" id="2.7.13.3"/>
    </reaction>
</comment>
<dbReference type="Gene3D" id="3.40.50.2300">
    <property type="match status" value="3"/>
</dbReference>
<keyword evidence="10" id="KW-0472">Membrane</keyword>
<keyword evidence="9" id="KW-0175">Coiled coil</keyword>
<dbReference type="InterPro" id="IPR004358">
    <property type="entry name" value="Sig_transdc_His_kin-like_C"/>
</dbReference>
<dbReference type="CDD" id="cd00082">
    <property type="entry name" value="HisKA"/>
    <property type="match status" value="1"/>
</dbReference>
<dbReference type="SMART" id="SM00448">
    <property type="entry name" value="REC"/>
    <property type="match status" value="3"/>
</dbReference>
<dbReference type="SUPFAM" id="SSF55874">
    <property type="entry name" value="ATPase domain of HSP90 chaperone/DNA topoisomerase II/histidine kinase"/>
    <property type="match status" value="1"/>
</dbReference>
<comment type="subcellular location">
    <subcellularLocation>
        <location evidence="2">Membrane</location>
    </subcellularLocation>
</comment>
<dbReference type="SMART" id="SM00304">
    <property type="entry name" value="HAMP"/>
    <property type="match status" value="1"/>
</dbReference>
<dbReference type="CDD" id="cd17546">
    <property type="entry name" value="REC_hyHK_CKI1_RcsC-like"/>
    <property type="match status" value="1"/>
</dbReference>
<dbReference type="GO" id="GO:0016020">
    <property type="term" value="C:membrane"/>
    <property type="evidence" value="ECO:0007669"/>
    <property type="project" value="UniProtKB-SubCell"/>
</dbReference>
<dbReference type="Pfam" id="PF13185">
    <property type="entry name" value="GAF_2"/>
    <property type="match status" value="1"/>
</dbReference>
<feature type="transmembrane region" description="Helical" evidence="10">
    <location>
        <begin position="178"/>
        <end position="199"/>
    </location>
</feature>
<dbReference type="CDD" id="cd00156">
    <property type="entry name" value="REC"/>
    <property type="match status" value="1"/>
</dbReference>
<evidence type="ECO:0000259" key="11">
    <source>
        <dbReference type="PROSITE" id="PS50109"/>
    </source>
</evidence>